<dbReference type="Proteomes" id="UP000777438">
    <property type="component" value="Unassembled WGS sequence"/>
</dbReference>
<dbReference type="PROSITE" id="PS50157">
    <property type="entry name" value="ZINC_FINGER_C2H2_2"/>
    <property type="match status" value="1"/>
</dbReference>
<feature type="region of interest" description="Disordered" evidence="3">
    <location>
        <begin position="946"/>
        <end position="1020"/>
    </location>
</feature>
<evidence type="ECO:0000313" key="6">
    <source>
        <dbReference type="Proteomes" id="UP000777438"/>
    </source>
</evidence>
<feature type="compositionally biased region" description="Basic and acidic residues" evidence="3">
    <location>
        <begin position="765"/>
        <end position="779"/>
    </location>
</feature>
<feature type="region of interest" description="Disordered" evidence="3">
    <location>
        <begin position="1061"/>
        <end position="1083"/>
    </location>
</feature>
<dbReference type="Gene3D" id="3.30.160.60">
    <property type="entry name" value="Classic Zinc Finger"/>
    <property type="match status" value="1"/>
</dbReference>
<gene>
    <name evidence="5" type="ORF">B0T10DRAFT_488212</name>
</gene>
<dbReference type="GO" id="GO:0008270">
    <property type="term" value="F:zinc ion binding"/>
    <property type="evidence" value="ECO:0007669"/>
    <property type="project" value="UniProtKB-KW"/>
</dbReference>
<evidence type="ECO:0000313" key="5">
    <source>
        <dbReference type="EMBL" id="KAH6888456.1"/>
    </source>
</evidence>
<feature type="region of interest" description="Disordered" evidence="3">
    <location>
        <begin position="765"/>
        <end position="797"/>
    </location>
</feature>
<dbReference type="SUPFAM" id="SSF52540">
    <property type="entry name" value="P-loop containing nucleoside triphosphate hydrolases"/>
    <property type="match status" value="1"/>
</dbReference>
<accession>A0A9P8W2G8</accession>
<evidence type="ECO:0000259" key="4">
    <source>
        <dbReference type="PROSITE" id="PS50157"/>
    </source>
</evidence>
<dbReference type="InterPro" id="IPR013087">
    <property type="entry name" value="Znf_C2H2_type"/>
</dbReference>
<dbReference type="AlphaFoldDB" id="A0A9P8W2G8"/>
<keyword evidence="6" id="KW-1185">Reference proteome</keyword>
<evidence type="ECO:0000256" key="3">
    <source>
        <dbReference type="SAM" id="MobiDB-lite"/>
    </source>
</evidence>
<keyword evidence="2" id="KW-0863">Zinc-finger</keyword>
<dbReference type="InterPro" id="IPR027417">
    <property type="entry name" value="P-loop_NTPase"/>
</dbReference>
<keyword evidence="2" id="KW-0479">Metal-binding</keyword>
<dbReference type="Pfam" id="PF06985">
    <property type="entry name" value="HET"/>
    <property type="match status" value="1"/>
</dbReference>
<keyword evidence="2" id="KW-0862">Zinc</keyword>
<dbReference type="OrthoDB" id="7464126at2759"/>
<dbReference type="Gene3D" id="3.40.50.300">
    <property type="entry name" value="P-loop containing nucleotide triphosphate hydrolases"/>
    <property type="match status" value="1"/>
</dbReference>
<feature type="domain" description="C2H2-type" evidence="4">
    <location>
        <begin position="1029"/>
        <end position="1059"/>
    </location>
</feature>
<dbReference type="InterPro" id="IPR010730">
    <property type="entry name" value="HET"/>
</dbReference>
<protein>
    <recommendedName>
        <fullName evidence="4">C2H2-type domain-containing protein</fullName>
    </recommendedName>
</protein>
<comment type="caution">
    <text evidence="5">The sequence shown here is derived from an EMBL/GenBank/DDBJ whole genome shotgun (WGS) entry which is preliminary data.</text>
</comment>
<keyword evidence="1" id="KW-0677">Repeat</keyword>
<evidence type="ECO:0000256" key="2">
    <source>
        <dbReference type="PROSITE-ProRule" id="PRU00042"/>
    </source>
</evidence>
<dbReference type="PANTHER" id="PTHR10622">
    <property type="entry name" value="HET DOMAIN-CONTAINING PROTEIN"/>
    <property type="match status" value="1"/>
</dbReference>
<dbReference type="SMART" id="SM00355">
    <property type="entry name" value="ZnF_C2H2"/>
    <property type="match status" value="3"/>
</dbReference>
<feature type="compositionally biased region" description="Polar residues" evidence="3">
    <location>
        <begin position="971"/>
        <end position="992"/>
    </location>
</feature>
<organism evidence="5 6">
    <name type="scientific">Thelonectria olida</name>
    <dbReference type="NCBI Taxonomy" id="1576542"/>
    <lineage>
        <taxon>Eukaryota</taxon>
        <taxon>Fungi</taxon>
        <taxon>Dikarya</taxon>
        <taxon>Ascomycota</taxon>
        <taxon>Pezizomycotina</taxon>
        <taxon>Sordariomycetes</taxon>
        <taxon>Hypocreomycetidae</taxon>
        <taxon>Hypocreales</taxon>
        <taxon>Nectriaceae</taxon>
        <taxon>Thelonectria</taxon>
    </lineage>
</organism>
<dbReference type="InterPro" id="IPR056884">
    <property type="entry name" value="NPHP3-like_N"/>
</dbReference>
<dbReference type="PANTHER" id="PTHR10622:SF11">
    <property type="entry name" value="HET-DOMAIN-CONTAINING PROTEIN"/>
    <property type="match status" value="1"/>
</dbReference>
<dbReference type="Pfam" id="PF24883">
    <property type="entry name" value="NPHP3_N"/>
    <property type="match status" value="1"/>
</dbReference>
<name>A0A9P8W2G8_9HYPO</name>
<dbReference type="EMBL" id="JAGPYM010000012">
    <property type="protein sequence ID" value="KAH6888456.1"/>
    <property type="molecule type" value="Genomic_DNA"/>
</dbReference>
<evidence type="ECO:0000256" key="1">
    <source>
        <dbReference type="ARBA" id="ARBA00022737"/>
    </source>
</evidence>
<sequence length="1154" mass="131200">MRLLSVDNSGRLTLTRDLIDDIPAYAILSHTWGPDNEELTFQDVVEGRGKDKNGYRKIEFCGTQAASDGLRHFWVDSCCIDKTNNTELSQAINSMFRWYSGASKCYVYLSDVSNTGPSSWEELLPRSRWFTRGWTLQELVAPRVVEFFSSEGRLLGSKASLERQIQEITGIHTAALRCTPLSDFTPKERMLWAKGRMTKLEEDRAYSMLGIFEVHMPLIYGEGIRNAFIRLEDAVDRKQAFDSGLRQVTGNDSSLYQLYIGSEGKPNNTTAEQTQSQAKALNGVEHTNSQAKKLSEAEQACLRSLWFPSMDHRRLSLHNPVEETCSWLFEHKLYQDWFSGDVRGCCGNLLWLKGKPGVGKSVIMKEAFRRTSIGLDKSRYWTAAFFFNARGDELEQSTLGLFRSLLYQLLPRYPEHLQRLYKMREERMFDDPWREVELQDMFLSMFSDSSEQMTYLFIDALDECGLRSARSQVSFWNRIVELTGNNLRVCVSRRHFPTIGTGRSPSITMENNNGHGIARYVDRRLQFGMITAAPERETLRDNLLAKSSGIFLWVSLMLDDILAKWDDGKGIRYLIKQLDVVPEDLAALFSYMISSISADKKQLALRLFQWAILAVKPLRLHEWHHIMAFIAEPTPSSLWEWRQSDNFTETDEQLEKMIKSVSRGLVEVKTVIDEPRRENLDFMSVLAGAGSLDLERGESRVVQVIHESVREFFLRRAGFSILDIGPESDLIGRGHLFIIYTCLSYIDITELDALVRARRAASEGERHRLREVTRPETTPDRILNPSAGYQDKAQNHQQAVADDEIATSIDILRWLESLSTDSTTFNRIALDSSPCNTSTNPSIAGTSQVLEDYPALLSYATTQLFAHAKLAQATWEDPAHIIYRLLRPPTYGHLIALNETVTTWDRWVALNEEVPPGTNLVAYAESQNLSSWVSCVLGGSNSHEPLHRMDLPRLPSEPSEGYLGRGRRQTQDSSNGSPWDTTHQQRATSVASFGSAGSHANSIDEPVLSKQSPTASARPIDTGAAVGTYTCTYYGCTLRFETPARLQKHKREGHRLKQATNNDSRPELNVGTPAGPHRCDRINPSTGKPCNTIFSRPYDLTRHEDTIHHIRKQKVRCDFCTEEKTFSRADALTRHYRVCHPDVEYPGKHRRRRT</sequence>
<reference evidence="5 6" key="1">
    <citation type="journal article" date="2021" name="Nat. Commun.">
        <title>Genetic determinants of endophytism in the Arabidopsis root mycobiome.</title>
        <authorList>
            <person name="Mesny F."/>
            <person name="Miyauchi S."/>
            <person name="Thiergart T."/>
            <person name="Pickel B."/>
            <person name="Atanasova L."/>
            <person name="Karlsson M."/>
            <person name="Huettel B."/>
            <person name="Barry K.W."/>
            <person name="Haridas S."/>
            <person name="Chen C."/>
            <person name="Bauer D."/>
            <person name="Andreopoulos W."/>
            <person name="Pangilinan J."/>
            <person name="LaButti K."/>
            <person name="Riley R."/>
            <person name="Lipzen A."/>
            <person name="Clum A."/>
            <person name="Drula E."/>
            <person name="Henrissat B."/>
            <person name="Kohler A."/>
            <person name="Grigoriev I.V."/>
            <person name="Martin F.M."/>
            <person name="Hacquard S."/>
        </authorList>
    </citation>
    <scope>NUCLEOTIDE SEQUENCE [LARGE SCALE GENOMIC DNA]</scope>
    <source>
        <strain evidence="5 6">MPI-CAGE-CH-0241</strain>
    </source>
</reference>
<dbReference type="PROSITE" id="PS00028">
    <property type="entry name" value="ZINC_FINGER_C2H2_1"/>
    <property type="match status" value="1"/>
</dbReference>
<proteinExistence type="predicted"/>